<evidence type="ECO:0000313" key="2">
    <source>
        <dbReference type="Proteomes" id="UP001060085"/>
    </source>
</evidence>
<dbReference type="EMBL" id="CM044701">
    <property type="protein sequence ID" value="KAI5680999.1"/>
    <property type="molecule type" value="Genomic_DNA"/>
</dbReference>
<proteinExistence type="predicted"/>
<reference evidence="2" key="1">
    <citation type="journal article" date="2023" name="Nat. Plants">
        <title>Single-cell RNA sequencing provides a high-resolution roadmap for understanding the multicellular compartmentation of specialized metabolism.</title>
        <authorList>
            <person name="Sun S."/>
            <person name="Shen X."/>
            <person name="Li Y."/>
            <person name="Li Y."/>
            <person name="Wang S."/>
            <person name="Li R."/>
            <person name="Zhang H."/>
            <person name="Shen G."/>
            <person name="Guo B."/>
            <person name="Wei J."/>
            <person name="Xu J."/>
            <person name="St-Pierre B."/>
            <person name="Chen S."/>
            <person name="Sun C."/>
        </authorList>
    </citation>
    <scope>NUCLEOTIDE SEQUENCE [LARGE SCALE GENOMIC DNA]</scope>
</reference>
<evidence type="ECO:0000313" key="1">
    <source>
        <dbReference type="EMBL" id="KAI5680999.1"/>
    </source>
</evidence>
<dbReference type="Proteomes" id="UP001060085">
    <property type="component" value="Linkage Group LG01"/>
</dbReference>
<comment type="caution">
    <text evidence="1">The sequence shown here is derived from an EMBL/GenBank/DDBJ whole genome shotgun (WGS) entry which is preliminary data.</text>
</comment>
<keyword evidence="2" id="KW-1185">Reference proteome</keyword>
<protein>
    <submittedName>
        <fullName evidence="1">Uncharacterized protein</fullName>
    </submittedName>
</protein>
<name>A0ACC0C869_CATRO</name>
<sequence>MKRKQKRSENNENRAKTTKMKAVGKETASTADSRITYNRVSSFSCFGLGGTLILDYEVLGLILDFHACFNLSCLPITFVCNLIVARLEYSQGYLELKKEEQPRVTNWGFIRAID</sequence>
<accession>A0ACC0C869</accession>
<organism evidence="1 2">
    <name type="scientific">Catharanthus roseus</name>
    <name type="common">Madagascar periwinkle</name>
    <name type="synonym">Vinca rosea</name>
    <dbReference type="NCBI Taxonomy" id="4058"/>
    <lineage>
        <taxon>Eukaryota</taxon>
        <taxon>Viridiplantae</taxon>
        <taxon>Streptophyta</taxon>
        <taxon>Embryophyta</taxon>
        <taxon>Tracheophyta</taxon>
        <taxon>Spermatophyta</taxon>
        <taxon>Magnoliopsida</taxon>
        <taxon>eudicotyledons</taxon>
        <taxon>Gunneridae</taxon>
        <taxon>Pentapetalae</taxon>
        <taxon>asterids</taxon>
        <taxon>lamiids</taxon>
        <taxon>Gentianales</taxon>
        <taxon>Apocynaceae</taxon>
        <taxon>Rauvolfioideae</taxon>
        <taxon>Vinceae</taxon>
        <taxon>Catharanthinae</taxon>
        <taxon>Catharanthus</taxon>
    </lineage>
</organism>
<gene>
    <name evidence="1" type="ORF">M9H77_02226</name>
</gene>